<dbReference type="AlphaFoldDB" id="A0A1H5FHF6"/>
<dbReference type="OrthoDB" id="4391260at2"/>
<evidence type="ECO:0000256" key="2">
    <source>
        <dbReference type="ARBA" id="ARBA00022692"/>
    </source>
</evidence>
<keyword evidence="2 5" id="KW-0812">Transmembrane</keyword>
<protein>
    <submittedName>
        <fullName evidence="7">O-antigen ligase</fullName>
    </submittedName>
</protein>
<evidence type="ECO:0000313" key="7">
    <source>
        <dbReference type="EMBL" id="SEE02822.1"/>
    </source>
</evidence>
<feature type="transmembrane region" description="Helical" evidence="5">
    <location>
        <begin position="142"/>
        <end position="167"/>
    </location>
</feature>
<dbReference type="GO" id="GO:0016874">
    <property type="term" value="F:ligase activity"/>
    <property type="evidence" value="ECO:0007669"/>
    <property type="project" value="UniProtKB-KW"/>
</dbReference>
<evidence type="ECO:0000256" key="1">
    <source>
        <dbReference type="ARBA" id="ARBA00004141"/>
    </source>
</evidence>
<accession>A0A1H5FHF6</accession>
<comment type="subcellular location">
    <subcellularLocation>
        <location evidence="1">Membrane</location>
        <topology evidence="1">Multi-pass membrane protein</topology>
    </subcellularLocation>
</comment>
<feature type="transmembrane region" description="Helical" evidence="5">
    <location>
        <begin position="214"/>
        <end position="230"/>
    </location>
</feature>
<feature type="transmembrane region" description="Helical" evidence="5">
    <location>
        <begin position="260"/>
        <end position="287"/>
    </location>
</feature>
<name>A0A1H5FHF6_9BRAD</name>
<evidence type="ECO:0000256" key="3">
    <source>
        <dbReference type="ARBA" id="ARBA00022989"/>
    </source>
</evidence>
<sequence>MSELSVTAESRALIADIARRPVMDIVRGAFFVGILLLVWISLRPFADLSGFYVGDVVSGKDAVLYVLFGVLMVAMLALTLRDNQPALKSLLTPAFLLFAGWICVTVVLSSDPATSLRRLALSVFVIVVTATLLLLPKSQGELMRWFGVAALVLLVTCYLGVFLAPHLSIHQATDPQEPALAGNWRGAFGHKNVAAAMMAMLIFLGIYLMRAGGWLSGIAVTGLAAVFLFFTAGKSAIVLCVAVLMLTGLMPVIRSLWGRALLLLAPLVLLNLFGVGTVMSDMLAAIAGRMPIDTSFTGRADIWAFALESLHQRLWTGYGFESFWGTSAIQNLQEGKEWAGYASHSHNGYLDTALGTGLPGLVLLIAAVVVKPLRDFQAADRGGNDAPLTMLFLRIWLFGLYLSSMESFFLDRADTIWVTFLIAVFGLHYLARFRMRA</sequence>
<keyword evidence="3 5" id="KW-1133">Transmembrane helix</keyword>
<dbReference type="RefSeq" id="WP_143046833.1">
    <property type="nucleotide sequence ID" value="NZ_FNTH01000001.1"/>
</dbReference>
<dbReference type="Proteomes" id="UP000198992">
    <property type="component" value="Unassembled WGS sequence"/>
</dbReference>
<feature type="transmembrane region" description="Helical" evidence="5">
    <location>
        <begin position="415"/>
        <end position="431"/>
    </location>
</feature>
<feature type="domain" description="O-antigen ligase-related" evidence="6">
    <location>
        <begin position="221"/>
        <end position="365"/>
    </location>
</feature>
<reference evidence="7 8" key="1">
    <citation type="submission" date="2016-10" db="EMBL/GenBank/DDBJ databases">
        <authorList>
            <person name="de Groot N.N."/>
        </authorList>
    </citation>
    <scope>NUCLEOTIDE SEQUENCE [LARGE SCALE GENOMIC DNA]</scope>
    <source>
        <strain evidence="7 8">MT12</strain>
    </source>
</reference>
<evidence type="ECO:0000259" key="6">
    <source>
        <dbReference type="Pfam" id="PF04932"/>
    </source>
</evidence>
<feature type="transmembrane region" description="Helical" evidence="5">
    <location>
        <begin position="116"/>
        <end position="135"/>
    </location>
</feature>
<feature type="transmembrane region" description="Helical" evidence="5">
    <location>
        <begin position="236"/>
        <end position="253"/>
    </location>
</feature>
<feature type="transmembrane region" description="Helical" evidence="5">
    <location>
        <begin position="352"/>
        <end position="370"/>
    </location>
</feature>
<feature type="transmembrane region" description="Helical" evidence="5">
    <location>
        <begin position="391"/>
        <end position="409"/>
    </location>
</feature>
<dbReference type="EMBL" id="FNTH01000001">
    <property type="protein sequence ID" value="SEE02822.1"/>
    <property type="molecule type" value="Genomic_DNA"/>
</dbReference>
<dbReference type="InterPro" id="IPR007016">
    <property type="entry name" value="O-antigen_ligase-rel_domated"/>
</dbReference>
<dbReference type="InterPro" id="IPR051533">
    <property type="entry name" value="WaaL-like"/>
</dbReference>
<evidence type="ECO:0000256" key="5">
    <source>
        <dbReference type="SAM" id="Phobius"/>
    </source>
</evidence>
<keyword evidence="4 5" id="KW-0472">Membrane</keyword>
<feature type="transmembrane region" description="Helical" evidence="5">
    <location>
        <begin position="90"/>
        <end position="110"/>
    </location>
</feature>
<evidence type="ECO:0000256" key="4">
    <source>
        <dbReference type="ARBA" id="ARBA00023136"/>
    </source>
</evidence>
<dbReference type="Pfam" id="PF04932">
    <property type="entry name" value="Wzy_C"/>
    <property type="match status" value="1"/>
</dbReference>
<gene>
    <name evidence="7" type="ORF">SAMN05444164_6657</name>
</gene>
<dbReference type="PANTHER" id="PTHR37422:SF21">
    <property type="entry name" value="EXOQ-LIKE PROTEIN"/>
    <property type="match status" value="1"/>
</dbReference>
<keyword evidence="7" id="KW-0436">Ligase</keyword>
<feature type="transmembrane region" description="Helical" evidence="5">
    <location>
        <begin position="62"/>
        <end position="78"/>
    </location>
</feature>
<proteinExistence type="predicted"/>
<dbReference type="PANTHER" id="PTHR37422">
    <property type="entry name" value="TEICHURONIC ACID BIOSYNTHESIS PROTEIN TUAE"/>
    <property type="match status" value="1"/>
</dbReference>
<dbReference type="GO" id="GO:0016020">
    <property type="term" value="C:membrane"/>
    <property type="evidence" value="ECO:0007669"/>
    <property type="project" value="UniProtKB-SubCell"/>
</dbReference>
<feature type="transmembrane region" description="Helical" evidence="5">
    <location>
        <begin position="187"/>
        <end position="207"/>
    </location>
</feature>
<organism evidence="7 8">
    <name type="scientific">Bradyrhizobium erythrophlei</name>
    <dbReference type="NCBI Taxonomy" id="1437360"/>
    <lineage>
        <taxon>Bacteria</taxon>
        <taxon>Pseudomonadati</taxon>
        <taxon>Pseudomonadota</taxon>
        <taxon>Alphaproteobacteria</taxon>
        <taxon>Hyphomicrobiales</taxon>
        <taxon>Nitrobacteraceae</taxon>
        <taxon>Bradyrhizobium</taxon>
    </lineage>
</organism>
<evidence type="ECO:0000313" key="8">
    <source>
        <dbReference type="Proteomes" id="UP000198992"/>
    </source>
</evidence>
<feature type="transmembrane region" description="Helical" evidence="5">
    <location>
        <begin position="21"/>
        <end position="42"/>
    </location>
</feature>